<comment type="function">
    <text evidence="1">Required for 60S pre-ribosomal subunits export to the cytoplasm.</text>
</comment>
<dbReference type="AlphaFoldDB" id="A0A0D9QXA0"/>
<dbReference type="Bgee" id="ENSCSAG00000004658">
    <property type="expression patterns" value="Expressed in fibroblast and 7 other cell types or tissues"/>
</dbReference>
<dbReference type="GO" id="GO:0042273">
    <property type="term" value="P:ribosomal large subunit biogenesis"/>
    <property type="evidence" value="ECO:0007669"/>
    <property type="project" value="UniProtKB-UniRule"/>
</dbReference>
<evidence type="ECO:0000313" key="4">
    <source>
        <dbReference type="Ensembl" id="ENSCSAP00000000989.1"/>
    </source>
</evidence>
<dbReference type="EMBL" id="AQIB01016415">
    <property type="status" value="NOT_ANNOTATED_CDS"/>
    <property type="molecule type" value="Genomic_DNA"/>
</dbReference>
<dbReference type="GO" id="GO:0005730">
    <property type="term" value="C:nucleolus"/>
    <property type="evidence" value="ECO:0007669"/>
    <property type="project" value="UniProtKB-SubCell"/>
</dbReference>
<organism evidence="4 5">
    <name type="scientific">Chlorocebus sabaeus</name>
    <name type="common">Green monkey</name>
    <name type="synonym">Simia sabaea</name>
    <dbReference type="NCBI Taxonomy" id="60711"/>
    <lineage>
        <taxon>Eukaryota</taxon>
        <taxon>Metazoa</taxon>
        <taxon>Chordata</taxon>
        <taxon>Craniata</taxon>
        <taxon>Vertebrata</taxon>
        <taxon>Euteleostomi</taxon>
        <taxon>Mammalia</taxon>
        <taxon>Eutheria</taxon>
        <taxon>Euarchontoglires</taxon>
        <taxon>Primates</taxon>
        <taxon>Haplorrhini</taxon>
        <taxon>Catarrhini</taxon>
        <taxon>Cercopithecidae</taxon>
        <taxon>Cercopithecinae</taxon>
        <taxon>Chlorocebus</taxon>
    </lineage>
</organism>
<keyword evidence="1" id="KW-0539">Nucleus</keyword>
<dbReference type="STRING" id="60711.ENSCSAP00000000989"/>
<accession>A0A0D9QXA0</accession>
<evidence type="ECO:0000256" key="2">
    <source>
        <dbReference type="SAM" id="MobiDB-lite"/>
    </source>
</evidence>
<keyword evidence="1" id="KW-0813">Transport</keyword>
<dbReference type="eggNOG" id="KOG2229">
    <property type="taxonomic scope" value="Eukaryota"/>
</dbReference>
<comment type="subcellular location">
    <subcellularLocation>
        <location evidence="1">Nucleus</location>
        <location evidence="1">Nucleolus</location>
    </subcellularLocation>
</comment>
<dbReference type="Ensembl" id="ENSCSAT00000002689.1">
    <property type="protein sequence ID" value="ENSCSAP00000000989.1"/>
    <property type="gene ID" value="ENSCSAG00000004658.1"/>
</dbReference>
<evidence type="ECO:0000256" key="1">
    <source>
        <dbReference type="RuleBase" id="RU365057"/>
    </source>
</evidence>
<keyword evidence="5" id="KW-1185">Reference proteome</keyword>
<evidence type="ECO:0000259" key="3">
    <source>
        <dbReference type="Pfam" id="PF08158"/>
    </source>
</evidence>
<feature type="region of interest" description="Disordered" evidence="2">
    <location>
        <begin position="61"/>
        <end position="81"/>
    </location>
</feature>
<evidence type="ECO:0000313" key="5">
    <source>
        <dbReference type="Proteomes" id="UP000029965"/>
    </source>
</evidence>
<dbReference type="InterPro" id="IPR012977">
    <property type="entry name" value="SDA1_N"/>
</dbReference>
<name>A0A0D9QXA0_CHLSB</name>
<comment type="similarity">
    <text evidence="1">Belongs to the SDA1 family.</text>
</comment>
<reference evidence="4" key="2">
    <citation type="submission" date="2025-08" db="UniProtKB">
        <authorList>
            <consortium name="Ensembl"/>
        </authorList>
    </citation>
    <scope>IDENTIFICATION</scope>
</reference>
<dbReference type="PANTHER" id="PTHR12730">
    <property type="entry name" value="HSDA/SDA1-RELATED"/>
    <property type="match status" value="1"/>
</dbReference>
<sequence length="132" mass="15003">MYTMLRDSNATAAKMSLDVMIELYRRNIWNDAKTVNVITTACFSKVTKILVAALTFFLGKDEEEKQDSDSESEDDGPTARDLLVQYATGKKSSKNKKKLEKAMKVLKKQKKKKKPEVFNFSAIHLIHDPQGM</sequence>
<keyword evidence="1" id="KW-0653">Protein transport</keyword>
<dbReference type="PANTHER" id="PTHR12730:SF0">
    <property type="entry name" value="PROTEIN SDA1 HOMOLOG"/>
    <property type="match status" value="1"/>
</dbReference>
<dbReference type="GO" id="GO:0015031">
    <property type="term" value="P:protein transport"/>
    <property type="evidence" value="ECO:0007669"/>
    <property type="project" value="UniProtKB-KW"/>
</dbReference>
<dbReference type="InterPro" id="IPR027312">
    <property type="entry name" value="Sda1"/>
</dbReference>
<feature type="compositionally biased region" description="Acidic residues" evidence="2">
    <location>
        <begin position="64"/>
        <end position="76"/>
    </location>
</feature>
<protein>
    <recommendedName>
        <fullName evidence="1">Protein SDA1</fullName>
    </recommendedName>
</protein>
<reference evidence="4 5" key="1">
    <citation type="submission" date="2014-03" db="EMBL/GenBank/DDBJ databases">
        <authorList>
            <person name="Warren W."/>
            <person name="Wilson R.K."/>
        </authorList>
    </citation>
    <scope>NUCLEOTIDE SEQUENCE</scope>
</reference>
<feature type="domain" description="SDA1 N-terminal" evidence="3">
    <location>
        <begin position="1"/>
        <end position="132"/>
    </location>
</feature>
<dbReference type="GeneTree" id="ENSGT00390000010355"/>
<dbReference type="GO" id="GO:0000055">
    <property type="term" value="P:ribosomal large subunit export from nucleus"/>
    <property type="evidence" value="ECO:0007669"/>
    <property type="project" value="UniProtKB-UniRule"/>
</dbReference>
<dbReference type="jPOST" id="A0A0D9QXA0"/>
<dbReference type="Proteomes" id="UP000029965">
    <property type="component" value="Chromosome 7"/>
</dbReference>
<proteinExistence type="inferred from homology"/>
<reference evidence="4" key="3">
    <citation type="submission" date="2025-09" db="UniProtKB">
        <authorList>
            <consortium name="Ensembl"/>
        </authorList>
    </citation>
    <scope>IDENTIFICATION</scope>
</reference>
<dbReference type="Pfam" id="PF08158">
    <property type="entry name" value="SDA1_HEAT"/>
    <property type="match status" value="1"/>
</dbReference>
<keyword evidence="1" id="KW-0690">Ribosome biogenesis</keyword>